<evidence type="ECO:0000256" key="6">
    <source>
        <dbReference type="ARBA" id="ARBA00023315"/>
    </source>
</evidence>
<evidence type="ECO:0000313" key="10">
    <source>
        <dbReference type="Proteomes" id="UP000075840"/>
    </source>
</evidence>
<protein>
    <recommendedName>
        <fullName evidence="7">Palmitoyltransferase</fullName>
        <ecNumber evidence="7">2.3.1.225</ecNumber>
    </recommendedName>
</protein>
<evidence type="ECO:0000256" key="5">
    <source>
        <dbReference type="ARBA" id="ARBA00023136"/>
    </source>
</evidence>
<feature type="domain" description="Palmitoyltransferase DHHC" evidence="8">
    <location>
        <begin position="89"/>
        <end position="224"/>
    </location>
</feature>
<dbReference type="GO" id="GO:0019706">
    <property type="term" value="F:protein-cysteine S-palmitoyltransferase activity"/>
    <property type="evidence" value="ECO:0007669"/>
    <property type="project" value="UniProtKB-EC"/>
</dbReference>
<dbReference type="GeneID" id="120906869"/>
<comment type="similarity">
    <text evidence="7">Belongs to the DHHC palmitoyltransferase family.</text>
</comment>
<dbReference type="KEGG" id="aara:120906869"/>
<evidence type="ECO:0000256" key="2">
    <source>
        <dbReference type="ARBA" id="ARBA00022679"/>
    </source>
</evidence>
<evidence type="ECO:0000259" key="8">
    <source>
        <dbReference type="Pfam" id="PF01529"/>
    </source>
</evidence>
<comment type="domain">
    <text evidence="7">The DHHC domain is required for palmitoyltransferase activity.</text>
</comment>
<comment type="subcellular location">
    <subcellularLocation>
        <location evidence="1">Membrane</location>
        <topology evidence="1">Multi-pass membrane protein</topology>
    </subcellularLocation>
</comment>
<reference evidence="9" key="1">
    <citation type="submission" date="2022-08" db="UniProtKB">
        <authorList>
            <consortium name="EnsemblMetazoa"/>
        </authorList>
    </citation>
    <scope>IDENTIFICATION</scope>
    <source>
        <strain evidence="9">Dongola</strain>
    </source>
</reference>
<keyword evidence="6 7" id="KW-0012">Acyltransferase</keyword>
<feature type="transmembrane region" description="Helical" evidence="7">
    <location>
        <begin position="53"/>
        <end position="76"/>
    </location>
</feature>
<keyword evidence="10" id="KW-1185">Reference proteome</keyword>
<dbReference type="EC" id="2.3.1.225" evidence="7"/>
<evidence type="ECO:0000256" key="7">
    <source>
        <dbReference type="RuleBase" id="RU079119"/>
    </source>
</evidence>
<dbReference type="PROSITE" id="PS50216">
    <property type="entry name" value="DHHC"/>
    <property type="match status" value="1"/>
</dbReference>
<sequence length="402" mass="46231">MFLGCYNAIRRFLHWGPLTAIGIIQSITVMTIYMNSMWWPSHTSLWALINQTVFVLLSLGTGFYFVMASLTGPGYLRLKWRPAHHSADEQLQFCIVCGGYKAPRSHHCRKCDRCVIKMDHHCPWINNCVGWANHGYFTAFLAFAVLGCIHGTVILGSSLYVGLYRDWYVYYGHLSKVNVKLTVSSLVLCVFNIGLAIGVVLTVGALLVYQVRSILNNRTAIEDWIVEKARFRAERNEQTFVYPYDLGRWSNVKQVINFTCRPVGNGYEWPVVEGCDQYTLTREQLAQKEEKRARTRTYTIVRPATGSWFPLFSQGPSVCLSPPLTDEPRIKLEVDDIVRVTRWRKHWLFGEKLQEPTKKTIPKRIRGWFPRKCAVEYIELDDDDAVMSGVPPIYENTNKKDV</sequence>
<evidence type="ECO:0000256" key="1">
    <source>
        <dbReference type="ARBA" id="ARBA00004141"/>
    </source>
</evidence>
<accession>A0A182HMT6</accession>
<evidence type="ECO:0000256" key="4">
    <source>
        <dbReference type="ARBA" id="ARBA00022989"/>
    </source>
</evidence>
<organism evidence="9 10">
    <name type="scientific">Anopheles arabiensis</name>
    <name type="common">Mosquito</name>
    <dbReference type="NCBI Taxonomy" id="7173"/>
    <lineage>
        <taxon>Eukaryota</taxon>
        <taxon>Metazoa</taxon>
        <taxon>Ecdysozoa</taxon>
        <taxon>Arthropoda</taxon>
        <taxon>Hexapoda</taxon>
        <taxon>Insecta</taxon>
        <taxon>Pterygota</taxon>
        <taxon>Neoptera</taxon>
        <taxon>Endopterygota</taxon>
        <taxon>Diptera</taxon>
        <taxon>Nematocera</taxon>
        <taxon>Culicoidea</taxon>
        <taxon>Culicidae</taxon>
        <taxon>Anophelinae</taxon>
        <taxon>Anopheles</taxon>
    </lineage>
</organism>
<keyword evidence="4 7" id="KW-1133">Transmembrane helix</keyword>
<keyword evidence="2 7" id="KW-0808">Transferase</keyword>
<evidence type="ECO:0000256" key="3">
    <source>
        <dbReference type="ARBA" id="ARBA00022692"/>
    </source>
</evidence>
<evidence type="ECO:0000313" key="9">
    <source>
        <dbReference type="EnsemblMetazoa" id="AARA002572-PA"/>
    </source>
</evidence>
<dbReference type="EnsemblMetazoa" id="AARA002572-RA">
    <property type="protein sequence ID" value="AARA002572-PA"/>
    <property type="gene ID" value="AARA002572"/>
</dbReference>
<dbReference type="AlphaFoldDB" id="A0A182HMT6"/>
<dbReference type="Pfam" id="PF01529">
    <property type="entry name" value="DHHC"/>
    <property type="match status" value="1"/>
</dbReference>
<keyword evidence="3 7" id="KW-0812">Transmembrane</keyword>
<dbReference type="GO" id="GO:0016020">
    <property type="term" value="C:membrane"/>
    <property type="evidence" value="ECO:0007669"/>
    <property type="project" value="UniProtKB-SubCell"/>
</dbReference>
<dbReference type="Proteomes" id="UP000075840">
    <property type="component" value="Unassembled WGS sequence"/>
</dbReference>
<feature type="transmembrane region" description="Helical" evidence="7">
    <location>
        <begin position="12"/>
        <end position="33"/>
    </location>
</feature>
<dbReference type="VEuPathDB" id="VectorBase:AARA21_003553"/>
<feature type="transmembrane region" description="Helical" evidence="7">
    <location>
        <begin position="183"/>
        <end position="209"/>
    </location>
</feature>
<dbReference type="VEuPathDB" id="VectorBase:AARA002572"/>
<dbReference type="InterPro" id="IPR001594">
    <property type="entry name" value="Palmitoyltrfase_DHHC"/>
</dbReference>
<proteinExistence type="inferred from homology"/>
<keyword evidence="5 7" id="KW-0472">Membrane</keyword>
<dbReference type="InterPro" id="IPR039859">
    <property type="entry name" value="PFA4/ZDH16/20/ERF2-like"/>
</dbReference>
<comment type="catalytic activity">
    <reaction evidence="7">
        <text>L-cysteinyl-[protein] + hexadecanoyl-CoA = S-hexadecanoyl-L-cysteinyl-[protein] + CoA</text>
        <dbReference type="Rhea" id="RHEA:36683"/>
        <dbReference type="Rhea" id="RHEA-COMP:10131"/>
        <dbReference type="Rhea" id="RHEA-COMP:11032"/>
        <dbReference type="ChEBI" id="CHEBI:29950"/>
        <dbReference type="ChEBI" id="CHEBI:57287"/>
        <dbReference type="ChEBI" id="CHEBI:57379"/>
        <dbReference type="ChEBI" id="CHEBI:74151"/>
        <dbReference type="EC" id="2.3.1.225"/>
    </reaction>
</comment>
<dbReference type="EMBL" id="APCN01004903">
    <property type="status" value="NOT_ANNOTATED_CDS"/>
    <property type="molecule type" value="Genomic_DNA"/>
</dbReference>
<feature type="transmembrane region" description="Helical" evidence="7">
    <location>
        <begin position="140"/>
        <end position="163"/>
    </location>
</feature>
<dbReference type="RefSeq" id="XP_040174929.1">
    <property type="nucleotide sequence ID" value="XM_040318995.1"/>
</dbReference>
<name>A0A182HMT6_ANOAR</name>
<dbReference type="PANTHER" id="PTHR12246">
    <property type="entry name" value="PALMITOYLTRANSFERASE ZDHHC16"/>
    <property type="match status" value="1"/>
</dbReference>